<dbReference type="Proteomes" id="UP000594638">
    <property type="component" value="Unassembled WGS sequence"/>
</dbReference>
<feature type="domain" description="DUF1985" evidence="2">
    <location>
        <begin position="61"/>
        <end position="193"/>
    </location>
</feature>
<feature type="region of interest" description="Disordered" evidence="1">
    <location>
        <begin position="436"/>
        <end position="469"/>
    </location>
</feature>
<dbReference type="InterPro" id="IPR015410">
    <property type="entry name" value="DUF1985"/>
</dbReference>
<feature type="compositionally biased region" description="Basic and acidic residues" evidence="1">
    <location>
        <begin position="253"/>
        <end position="266"/>
    </location>
</feature>
<gene>
    <name evidence="3" type="ORF">OLEA9_A021390</name>
</gene>
<feature type="region of interest" description="Disordered" evidence="1">
    <location>
        <begin position="246"/>
        <end position="311"/>
    </location>
</feature>
<sequence>MDDEDIVNVKISNRCRMKLIDEVFYSLDEKHQDLLTNSCFGHLLCLRKIKLASQLVHQLILRSISTSKENEVFIKVGDKLARFGLQEFTLVTGLKAGDLENEDPKLGQNCRLVKERFKRSNGKIKRGLLLQVFKRCKHKNDKYKLGLLVILMYVVLAAEENTFVNPWLFYLVDDLDRFNNYSWGRKSYEYTIKVFKRNLGDMLKGYTTSQRYPYSLHGFPFAIMIEVHCTLNPTDDELLEPFWKESGPFDSEADPKLEKVASKDEGEKDSESDDAQSSFTRPQCPKTSDRPSMSSHLHSSKTARRPPPSYDYITHIIKQEIRGVEERLRGEMSDRFDRVERKIDLFLQLAGQGGVQSERSKFDDRAFSKGNQQNKETRERDEVIIEECFHEEVTPNKQSEAFPTYDDGFLPDPSSAIVLYQQRPLVWTEETFRTEEARQDDVTEKVARTKEDSNISNKDDYEKPSTSSHVCQPSNEIIVIEDPNSELPVGRGHRVKRRAAVLLSPYTNPLKRRKLLNIQAYDPLREVDPAKVEDLNKWLANASTR</sequence>
<dbReference type="AlphaFoldDB" id="A0A8S0VJ66"/>
<evidence type="ECO:0000256" key="1">
    <source>
        <dbReference type="SAM" id="MobiDB-lite"/>
    </source>
</evidence>
<name>A0A8S0VJ66_OLEEU</name>
<dbReference type="Pfam" id="PF09331">
    <property type="entry name" value="DUF1985"/>
    <property type="match status" value="1"/>
</dbReference>
<feature type="compositionally biased region" description="Basic and acidic residues" evidence="1">
    <location>
        <begin position="436"/>
        <end position="463"/>
    </location>
</feature>
<dbReference type="Gramene" id="OE9A021390T1">
    <property type="protein sequence ID" value="OE9A021390C1"/>
    <property type="gene ID" value="OE9A021390"/>
</dbReference>
<evidence type="ECO:0000313" key="3">
    <source>
        <dbReference type="EMBL" id="CAA3030337.1"/>
    </source>
</evidence>
<evidence type="ECO:0000259" key="2">
    <source>
        <dbReference type="Pfam" id="PF09331"/>
    </source>
</evidence>
<comment type="caution">
    <text evidence="3">The sequence shown here is derived from an EMBL/GenBank/DDBJ whole genome shotgun (WGS) entry which is preliminary data.</text>
</comment>
<protein>
    <recommendedName>
        <fullName evidence="2">DUF1985 domain-containing protein</fullName>
    </recommendedName>
</protein>
<dbReference type="EMBL" id="CACTIH010009365">
    <property type="protein sequence ID" value="CAA3030337.1"/>
    <property type="molecule type" value="Genomic_DNA"/>
</dbReference>
<keyword evidence="4" id="KW-1185">Reference proteome</keyword>
<dbReference type="PANTHER" id="PTHR48449:SF1">
    <property type="entry name" value="DUF1985 DOMAIN-CONTAINING PROTEIN"/>
    <property type="match status" value="1"/>
</dbReference>
<dbReference type="OrthoDB" id="1930729at2759"/>
<accession>A0A8S0VJ66</accession>
<evidence type="ECO:0000313" key="4">
    <source>
        <dbReference type="Proteomes" id="UP000594638"/>
    </source>
</evidence>
<organism evidence="3 4">
    <name type="scientific">Olea europaea subsp. europaea</name>
    <dbReference type="NCBI Taxonomy" id="158383"/>
    <lineage>
        <taxon>Eukaryota</taxon>
        <taxon>Viridiplantae</taxon>
        <taxon>Streptophyta</taxon>
        <taxon>Embryophyta</taxon>
        <taxon>Tracheophyta</taxon>
        <taxon>Spermatophyta</taxon>
        <taxon>Magnoliopsida</taxon>
        <taxon>eudicotyledons</taxon>
        <taxon>Gunneridae</taxon>
        <taxon>Pentapetalae</taxon>
        <taxon>asterids</taxon>
        <taxon>lamiids</taxon>
        <taxon>Lamiales</taxon>
        <taxon>Oleaceae</taxon>
        <taxon>Oleeae</taxon>
        <taxon>Olea</taxon>
    </lineage>
</organism>
<dbReference type="PANTHER" id="PTHR48449">
    <property type="entry name" value="DUF1985 DOMAIN-CONTAINING PROTEIN"/>
    <property type="match status" value="1"/>
</dbReference>
<proteinExistence type="predicted"/>
<reference evidence="3 4" key="1">
    <citation type="submission" date="2019-12" db="EMBL/GenBank/DDBJ databases">
        <authorList>
            <person name="Alioto T."/>
            <person name="Alioto T."/>
            <person name="Gomez Garrido J."/>
        </authorList>
    </citation>
    <scope>NUCLEOTIDE SEQUENCE [LARGE SCALE GENOMIC DNA]</scope>
</reference>